<dbReference type="Proteomes" id="UP000023152">
    <property type="component" value="Unassembled WGS sequence"/>
</dbReference>
<dbReference type="InterPro" id="IPR001932">
    <property type="entry name" value="PPM-type_phosphatase-like_dom"/>
</dbReference>
<dbReference type="Gene3D" id="3.60.40.10">
    <property type="entry name" value="PPM-type phosphatase domain"/>
    <property type="match status" value="1"/>
</dbReference>
<comment type="caution">
    <text evidence="3">The sequence shown here is derived from an EMBL/GenBank/DDBJ whole genome shotgun (WGS) entry which is preliminary data.</text>
</comment>
<keyword evidence="1" id="KW-0812">Transmembrane</keyword>
<proteinExistence type="predicted"/>
<dbReference type="InterPro" id="IPR036457">
    <property type="entry name" value="PPM-type-like_dom_sf"/>
</dbReference>
<evidence type="ECO:0000259" key="2">
    <source>
        <dbReference type="PROSITE" id="PS51746"/>
    </source>
</evidence>
<keyword evidence="4" id="KW-1185">Reference proteome</keyword>
<dbReference type="GO" id="GO:0004722">
    <property type="term" value="F:protein serine/threonine phosphatase activity"/>
    <property type="evidence" value="ECO:0007669"/>
    <property type="project" value="InterPro"/>
</dbReference>
<dbReference type="PANTHER" id="PTHR13832:SF699">
    <property type="entry name" value="INTEGRIN-LINKED KINASE-ASSOCIATED SERINE_THREONINE PHOSPHATASE 2C"/>
    <property type="match status" value="1"/>
</dbReference>
<dbReference type="Pfam" id="PF00481">
    <property type="entry name" value="PP2C"/>
    <property type="match status" value="1"/>
</dbReference>
<dbReference type="SUPFAM" id="SSF81606">
    <property type="entry name" value="PP2C-like"/>
    <property type="match status" value="1"/>
</dbReference>
<evidence type="ECO:0000313" key="3">
    <source>
        <dbReference type="EMBL" id="ETO06970.1"/>
    </source>
</evidence>
<name>X6M1W6_RETFI</name>
<dbReference type="CDD" id="cd00143">
    <property type="entry name" value="PP2Cc"/>
    <property type="match status" value="1"/>
</dbReference>
<keyword evidence="1" id="KW-1133">Transmembrane helix</keyword>
<dbReference type="AlphaFoldDB" id="X6M1W6"/>
<feature type="transmembrane region" description="Helical" evidence="1">
    <location>
        <begin position="169"/>
        <end position="187"/>
    </location>
</feature>
<keyword evidence="1" id="KW-0472">Membrane</keyword>
<evidence type="ECO:0000256" key="1">
    <source>
        <dbReference type="SAM" id="Phobius"/>
    </source>
</evidence>
<dbReference type="InterPro" id="IPR015655">
    <property type="entry name" value="PP2C"/>
</dbReference>
<sequence>MKREGATGTLLFRDNNTIWCGNVGDSKAVLARRDIENGKLKPLQLSKDHTVLQLSEVRRVEACGGHVANGRVNGILEVTRSFGDPEFKKYGVISVPQISKFQITNRDEFVVVACDGLWSVFSIADCIKFVNEKLNHKSQPDVREVVRQLRYVLFFKKFIYLLIYYYYHYYYLFVCLFLFDLLIAFFSRRSHFKQTSQRQCLRHYHPLQTCEIITCFLNTGFSWHYPNLKIFWSCITI</sequence>
<protein>
    <submittedName>
        <fullName evidence="3">Protein phosphatase 2C containing protein</fullName>
    </submittedName>
</protein>
<dbReference type="EMBL" id="ASPP01026647">
    <property type="protein sequence ID" value="ETO06970.1"/>
    <property type="molecule type" value="Genomic_DNA"/>
</dbReference>
<evidence type="ECO:0000313" key="4">
    <source>
        <dbReference type="Proteomes" id="UP000023152"/>
    </source>
</evidence>
<dbReference type="OrthoDB" id="10264738at2759"/>
<gene>
    <name evidence="3" type="ORF">RFI_30418</name>
</gene>
<feature type="domain" description="PPM-type phosphatase" evidence="2">
    <location>
        <begin position="1"/>
        <end position="149"/>
    </location>
</feature>
<organism evidence="3 4">
    <name type="scientific">Reticulomyxa filosa</name>
    <dbReference type="NCBI Taxonomy" id="46433"/>
    <lineage>
        <taxon>Eukaryota</taxon>
        <taxon>Sar</taxon>
        <taxon>Rhizaria</taxon>
        <taxon>Retaria</taxon>
        <taxon>Foraminifera</taxon>
        <taxon>Monothalamids</taxon>
        <taxon>Reticulomyxidae</taxon>
        <taxon>Reticulomyxa</taxon>
    </lineage>
</organism>
<accession>X6M1W6</accession>
<reference evidence="3 4" key="1">
    <citation type="journal article" date="2013" name="Curr. Biol.">
        <title>The Genome of the Foraminiferan Reticulomyxa filosa.</title>
        <authorList>
            <person name="Glockner G."/>
            <person name="Hulsmann N."/>
            <person name="Schleicher M."/>
            <person name="Noegel A.A."/>
            <person name="Eichinger L."/>
            <person name="Gallinger C."/>
            <person name="Pawlowski J."/>
            <person name="Sierra R."/>
            <person name="Euteneuer U."/>
            <person name="Pillet L."/>
            <person name="Moustafa A."/>
            <person name="Platzer M."/>
            <person name="Groth M."/>
            <person name="Szafranski K."/>
            <person name="Schliwa M."/>
        </authorList>
    </citation>
    <scope>NUCLEOTIDE SEQUENCE [LARGE SCALE GENOMIC DNA]</scope>
</reference>
<dbReference type="SMART" id="SM00332">
    <property type="entry name" value="PP2Cc"/>
    <property type="match status" value="1"/>
</dbReference>
<dbReference type="PROSITE" id="PS51746">
    <property type="entry name" value="PPM_2"/>
    <property type="match status" value="1"/>
</dbReference>
<dbReference type="PANTHER" id="PTHR13832">
    <property type="entry name" value="PROTEIN PHOSPHATASE 2C"/>
    <property type="match status" value="1"/>
</dbReference>